<gene>
    <name evidence="1" type="ORF">SDC9_76052</name>
</gene>
<protein>
    <submittedName>
        <fullName evidence="1">Uncharacterized protein</fullName>
    </submittedName>
</protein>
<organism evidence="1">
    <name type="scientific">bioreactor metagenome</name>
    <dbReference type="NCBI Taxonomy" id="1076179"/>
    <lineage>
        <taxon>unclassified sequences</taxon>
        <taxon>metagenomes</taxon>
        <taxon>ecological metagenomes</taxon>
    </lineage>
</organism>
<sequence length="324" mass="36984">MNVDFFASVLRNEFHGIADMSDAALTQDVELFVPQILGHIHIPLHRRKTFGWQIERGIHRHRVLGHQNAARMNTAQIRKVAYGFAHSHDFLNDAVIGFERFALFDQRINLGFRKTVHLAEFAIDRFVAESLHHPKQGRVFRSVAFENIILHISPVFPRKINIEIRRAGSLRIDEAFEIKIKLNRIDIGNIQAIRHNAVGAAAPPHVIKSARHGIAHNVPGHEKIRRKAEPVDNLQFFANALQYHLRFVRVARRKTIESKLFEQQLVIVAAAGKDFFVAHHAQLSIGRTIAEQIFGIDNQVAAFGKGFVRSFPVRHDFILHGQLR</sequence>
<accession>A0A644YLK5</accession>
<evidence type="ECO:0000313" key="1">
    <source>
        <dbReference type="EMBL" id="MPM29512.1"/>
    </source>
</evidence>
<comment type="caution">
    <text evidence="1">The sequence shown here is derived from an EMBL/GenBank/DDBJ whole genome shotgun (WGS) entry which is preliminary data.</text>
</comment>
<dbReference type="AntiFam" id="ANF00080">
    <property type="entry name" value="Shadow ORF (opposite dnaE)"/>
</dbReference>
<proteinExistence type="predicted"/>
<dbReference type="EMBL" id="VSSQ01005531">
    <property type="protein sequence ID" value="MPM29512.1"/>
    <property type="molecule type" value="Genomic_DNA"/>
</dbReference>
<reference evidence="1" key="1">
    <citation type="submission" date="2019-08" db="EMBL/GenBank/DDBJ databases">
        <authorList>
            <person name="Kucharzyk K."/>
            <person name="Murdoch R.W."/>
            <person name="Higgins S."/>
            <person name="Loffler F."/>
        </authorList>
    </citation>
    <scope>NUCLEOTIDE SEQUENCE</scope>
</reference>
<name>A0A644YLK5_9ZZZZ</name>
<dbReference type="AlphaFoldDB" id="A0A644YLK5"/>